<proteinExistence type="predicted"/>
<reference evidence="1 2" key="1">
    <citation type="submission" date="2023-11" db="EMBL/GenBank/DDBJ databases">
        <title>Actinomadura monticuli sp. nov., isolated from volcanic ash.</title>
        <authorList>
            <person name="Lee S.D."/>
            <person name="Yang H."/>
            <person name="Kim I.S."/>
        </authorList>
    </citation>
    <scope>NUCLEOTIDE SEQUENCE [LARGE SCALE GENOMIC DNA]</scope>
    <source>
        <strain evidence="1 2">DSM 45346</strain>
    </source>
</reference>
<comment type="caution">
    <text evidence="1">The sequence shown here is derived from an EMBL/GenBank/DDBJ whole genome shotgun (WGS) entry which is preliminary data.</text>
</comment>
<protein>
    <submittedName>
        <fullName evidence="1">Uncharacterized protein</fullName>
    </submittedName>
</protein>
<dbReference type="EMBL" id="JAXCEH010000005">
    <property type="protein sequence ID" value="MFA1554145.1"/>
    <property type="molecule type" value="Genomic_DNA"/>
</dbReference>
<keyword evidence="2" id="KW-1185">Reference proteome</keyword>
<accession>A0ABV4QW35</accession>
<evidence type="ECO:0000313" key="2">
    <source>
        <dbReference type="Proteomes" id="UP001569904"/>
    </source>
</evidence>
<dbReference type="RefSeq" id="WP_371940536.1">
    <property type="nucleotide sequence ID" value="NZ_JAXCEH010000005.1"/>
</dbReference>
<sequence length="182" mass="19954">MSTVYGTEGQPVCVGGHATPYWPDGGPGIGFYAGVGAAPAARTEYYSPGITWNIDWMNSRPDCGFDWETTEVWSRDERFAKAGRYDRRLTPAPFGPRSGLVIWGEHDGGEPALSIGMHSTDMGVSYMSEPSMATGTPVLRDASGKTVYTYDQPGAVRLRRLPRVGNHLLWRVQPAGVCRRRT</sequence>
<gene>
    <name evidence="1" type="ORF">SM436_10650</name>
</gene>
<name>A0ABV4QW35_9ACTN</name>
<organism evidence="1 2">
    <name type="scientific">Actinomadura chokoriensis</name>
    <dbReference type="NCBI Taxonomy" id="454156"/>
    <lineage>
        <taxon>Bacteria</taxon>
        <taxon>Bacillati</taxon>
        <taxon>Actinomycetota</taxon>
        <taxon>Actinomycetes</taxon>
        <taxon>Streptosporangiales</taxon>
        <taxon>Thermomonosporaceae</taxon>
        <taxon>Actinomadura</taxon>
    </lineage>
</organism>
<evidence type="ECO:0000313" key="1">
    <source>
        <dbReference type="EMBL" id="MFA1554145.1"/>
    </source>
</evidence>
<dbReference type="Proteomes" id="UP001569904">
    <property type="component" value="Unassembled WGS sequence"/>
</dbReference>